<reference evidence="1" key="1">
    <citation type="submission" date="2014-11" db="EMBL/GenBank/DDBJ databases">
        <authorList>
            <person name="Amaro Gonzalez C."/>
        </authorList>
    </citation>
    <scope>NUCLEOTIDE SEQUENCE</scope>
</reference>
<reference evidence="1" key="2">
    <citation type="journal article" date="2015" name="Fish Shellfish Immunol.">
        <title>Early steps in the European eel (Anguilla anguilla)-Vibrio vulnificus interaction in the gills: Role of the RtxA13 toxin.</title>
        <authorList>
            <person name="Callol A."/>
            <person name="Pajuelo D."/>
            <person name="Ebbesson L."/>
            <person name="Teles M."/>
            <person name="MacKenzie S."/>
            <person name="Amaro C."/>
        </authorList>
    </citation>
    <scope>NUCLEOTIDE SEQUENCE</scope>
</reference>
<name>A0A0E9QL19_ANGAN</name>
<dbReference type="EMBL" id="GBXM01091809">
    <property type="protein sequence ID" value="JAH16768.1"/>
    <property type="molecule type" value="Transcribed_RNA"/>
</dbReference>
<accession>A0A0E9QL19</accession>
<sequence>MQLNLQRYMQIGLRKIVFM</sequence>
<dbReference type="AlphaFoldDB" id="A0A0E9QL19"/>
<protein>
    <submittedName>
        <fullName evidence="1">Uncharacterized protein</fullName>
    </submittedName>
</protein>
<proteinExistence type="predicted"/>
<evidence type="ECO:0000313" key="1">
    <source>
        <dbReference type="EMBL" id="JAH16768.1"/>
    </source>
</evidence>
<organism evidence="1">
    <name type="scientific">Anguilla anguilla</name>
    <name type="common">European freshwater eel</name>
    <name type="synonym">Muraena anguilla</name>
    <dbReference type="NCBI Taxonomy" id="7936"/>
    <lineage>
        <taxon>Eukaryota</taxon>
        <taxon>Metazoa</taxon>
        <taxon>Chordata</taxon>
        <taxon>Craniata</taxon>
        <taxon>Vertebrata</taxon>
        <taxon>Euteleostomi</taxon>
        <taxon>Actinopterygii</taxon>
        <taxon>Neopterygii</taxon>
        <taxon>Teleostei</taxon>
        <taxon>Anguilliformes</taxon>
        <taxon>Anguillidae</taxon>
        <taxon>Anguilla</taxon>
    </lineage>
</organism>